<keyword evidence="2" id="KW-1185">Reference proteome</keyword>
<organism evidence="1 2">
    <name type="scientific">Candidatus Sulfobium mesophilum</name>
    <dbReference type="NCBI Taxonomy" id="2016548"/>
    <lineage>
        <taxon>Bacteria</taxon>
        <taxon>Pseudomonadati</taxon>
        <taxon>Nitrospirota</taxon>
        <taxon>Nitrospiria</taxon>
        <taxon>Nitrospirales</taxon>
        <taxon>Nitrospiraceae</taxon>
        <taxon>Candidatus Sulfobium</taxon>
    </lineage>
</organism>
<name>A0A2U3QH79_9BACT</name>
<proteinExistence type="predicted"/>
<dbReference type="Proteomes" id="UP000245125">
    <property type="component" value="Unassembled WGS sequence"/>
</dbReference>
<evidence type="ECO:0000313" key="1">
    <source>
        <dbReference type="EMBL" id="SPQ00705.1"/>
    </source>
</evidence>
<gene>
    <name evidence="1" type="ORF">NBG4_300012</name>
</gene>
<reference evidence="2" key="1">
    <citation type="submission" date="2018-03" db="EMBL/GenBank/DDBJ databases">
        <authorList>
            <person name="Zecchin S."/>
        </authorList>
    </citation>
    <scope>NUCLEOTIDE SEQUENCE [LARGE SCALE GENOMIC DNA]</scope>
</reference>
<accession>A0A2U3QH79</accession>
<dbReference type="EMBL" id="OUUY01000076">
    <property type="protein sequence ID" value="SPQ00705.1"/>
    <property type="molecule type" value="Genomic_DNA"/>
</dbReference>
<evidence type="ECO:0000313" key="2">
    <source>
        <dbReference type="Proteomes" id="UP000245125"/>
    </source>
</evidence>
<dbReference type="AlphaFoldDB" id="A0A2U3QH79"/>
<sequence>MKAQEIFQSSVEAMKELLTRQEMADSIKRARERGEEGNFRLLEKERKNVNELVRRIVDAGGSTDVVKTERLEVIDAMVMRYLKNREVFMKTFPDGIEGVDADRFSIWASIMISPADESPAS</sequence>
<protein>
    <submittedName>
        <fullName evidence="1">Uncharacterized protein</fullName>
    </submittedName>
</protein>